<evidence type="ECO:0000259" key="3">
    <source>
        <dbReference type="PROSITE" id="PS50069"/>
    </source>
</evidence>
<comment type="similarity">
    <text evidence="1">Belongs to the cullin family.</text>
</comment>
<dbReference type="SUPFAM" id="SSF75632">
    <property type="entry name" value="Cullin homology domain"/>
    <property type="match status" value="1"/>
</dbReference>
<name>A0AAN6G7K9_9BASI</name>
<feature type="domain" description="Cullin family profile" evidence="3">
    <location>
        <begin position="517"/>
        <end position="805"/>
    </location>
</feature>
<feature type="compositionally biased region" description="Basic and acidic residues" evidence="2">
    <location>
        <begin position="483"/>
        <end position="493"/>
    </location>
</feature>
<accession>A0AAN6G7K9</accession>
<dbReference type="Proteomes" id="UP001176521">
    <property type="component" value="Unassembled WGS sequence"/>
</dbReference>
<reference evidence="4" key="1">
    <citation type="journal article" date="2023" name="PhytoFront">
        <title>Draft Genome Resources of Seven Strains of Tilletia horrida, Causal Agent of Kernel Smut of Rice.</title>
        <authorList>
            <person name="Khanal S."/>
            <person name="Antony Babu S."/>
            <person name="Zhou X.G."/>
        </authorList>
    </citation>
    <scope>NUCLEOTIDE SEQUENCE</scope>
    <source>
        <strain evidence="4">TX3</strain>
    </source>
</reference>
<protein>
    <recommendedName>
        <fullName evidence="3">Cullin family profile domain-containing protein</fullName>
    </recommendedName>
</protein>
<dbReference type="InterPro" id="IPR044554">
    <property type="entry name" value="ANAPC2"/>
</dbReference>
<gene>
    <name evidence="4" type="ORF">OC842_005541</name>
</gene>
<dbReference type="EMBL" id="JAPDMQ010000404">
    <property type="protein sequence ID" value="KAK0525311.1"/>
    <property type="molecule type" value="Genomic_DNA"/>
</dbReference>
<evidence type="ECO:0000313" key="4">
    <source>
        <dbReference type="EMBL" id="KAK0525311.1"/>
    </source>
</evidence>
<feature type="region of interest" description="Disordered" evidence="2">
    <location>
        <begin position="429"/>
        <end position="503"/>
    </location>
</feature>
<dbReference type="AlphaFoldDB" id="A0AAN6G7K9"/>
<dbReference type="Gene3D" id="3.30.230.130">
    <property type="entry name" value="Cullin, Chain C, Domain 2"/>
    <property type="match status" value="1"/>
</dbReference>
<dbReference type="InterPro" id="IPR036317">
    <property type="entry name" value="Cullin_homology_sf"/>
</dbReference>
<evidence type="ECO:0000256" key="1">
    <source>
        <dbReference type="PROSITE-ProRule" id="PRU00330"/>
    </source>
</evidence>
<keyword evidence="5" id="KW-1185">Reference proteome</keyword>
<sequence length="827" mass="90023">MSATSTLQTAWDASIERLGSSTLAAPGPTSVALAENLRQVDVFLTPTHANQCAWKDGFESIRSQIDAISARDCLDNALLRYLQRCEHNFAACARPLLDKIVQAAPTVPVEVVVEQSLVELHVLMKAWRAPLEAHALGSDARAADFDSLFGRLLRATLTRDHLQIISEIMRRLINRVARRATVTAGAFVPSSRIWIDLGIADIAFTSLVSWSKVHLNRRIRALAASDFSAFQDDELDDPLVRDVLRGGPFLHRVLPTIQTLLRDTYAPVIRDWLQYFTQNAYRCRTFGGDLEGIVGGLYLAALETLSAVRSKQVFDIVMDFPASQAAMLDLKECLHLPDSRETVIAELASSIRQRLLHPGAQTSGIILTYLRMVSALRLIDESGVILSRTAPALRRYLRLRPDTVSAIVTALIGTDPDFESLREELRKESADHLRGTGAAAAAAAARRRKGKEGIKGSAGAGRGAQGHGGAEPAGGDDEGDAEEFGHFDPEHWKNPNWQPRPVDAGSNFNSTTANDIVNMLVSIFDEEAHFVTALERSTATELIKVKDYAPDKEVSSGPLFCPDDPKIADIPCHRTIFWQYHNNLILKKRFGEVKLARCDVMLNDFPTSRRIDYNVHERITAARKRARMAASRVYHHHSQPSPPELSPALDALHPLIVSRQFWPSLEEGLTHEQANGAPGAGAGAMAGVGSGAAAGGPGAVANRPKLGMMKMPGQLGQALDEYALAFAQVKSTRKVHWLGGLGSVDVELEMEDGRVVQEECSPAQAAVVEIAAAKAAESLPVTIEELVVQLEADKAVVAAALQFWTAKGVLRELDGLPGTFEVVENAE</sequence>
<dbReference type="PROSITE" id="PS50069">
    <property type="entry name" value="CULLIN_2"/>
    <property type="match status" value="1"/>
</dbReference>
<evidence type="ECO:0000256" key="2">
    <source>
        <dbReference type="SAM" id="MobiDB-lite"/>
    </source>
</evidence>
<dbReference type="GO" id="GO:0007091">
    <property type="term" value="P:metaphase/anaphase transition of mitotic cell cycle"/>
    <property type="evidence" value="ECO:0007669"/>
    <property type="project" value="TreeGrafter"/>
</dbReference>
<dbReference type="Pfam" id="PF25773">
    <property type="entry name" value="TPR_ANAPC2"/>
    <property type="match status" value="1"/>
</dbReference>
<proteinExistence type="inferred from homology"/>
<dbReference type="InterPro" id="IPR057975">
    <property type="entry name" value="TPR_ANAPC2"/>
</dbReference>
<feature type="compositionally biased region" description="Gly residues" evidence="2">
    <location>
        <begin position="456"/>
        <end position="472"/>
    </location>
</feature>
<dbReference type="GO" id="GO:0070979">
    <property type="term" value="P:protein K11-linked ubiquitination"/>
    <property type="evidence" value="ECO:0007669"/>
    <property type="project" value="TreeGrafter"/>
</dbReference>
<dbReference type="PANTHER" id="PTHR45957:SF1">
    <property type="entry name" value="ANAPHASE-PROMOTING COMPLEX SUBUNIT 2"/>
    <property type="match status" value="1"/>
</dbReference>
<evidence type="ECO:0000313" key="5">
    <source>
        <dbReference type="Proteomes" id="UP001176521"/>
    </source>
</evidence>
<dbReference type="GO" id="GO:0005680">
    <property type="term" value="C:anaphase-promoting complex"/>
    <property type="evidence" value="ECO:0007669"/>
    <property type="project" value="TreeGrafter"/>
</dbReference>
<dbReference type="InterPro" id="IPR016158">
    <property type="entry name" value="Cullin_homology"/>
</dbReference>
<comment type="caution">
    <text evidence="4">The sequence shown here is derived from an EMBL/GenBank/DDBJ whole genome shotgun (WGS) entry which is preliminary data.</text>
</comment>
<dbReference type="PANTHER" id="PTHR45957">
    <property type="entry name" value="ANAPHASE-PROMOTING COMPLEX SUBUNIT 2"/>
    <property type="match status" value="1"/>
</dbReference>
<organism evidence="4 5">
    <name type="scientific">Tilletia horrida</name>
    <dbReference type="NCBI Taxonomy" id="155126"/>
    <lineage>
        <taxon>Eukaryota</taxon>
        <taxon>Fungi</taxon>
        <taxon>Dikarya</taxon>
        <taxon>Basidiomycota</taxon>
        <taxon>Ustilaginomycotina</taxon>
        <taxon>Exobasidiomycetes</taxon>
        <taxon>Tilletiales</taxon>
        <taxon>Tilletiaceae</taxon>
        <taxon>Tilletia</taxon>
    </lineage>
</organism>